<sequence length="292" mass="32155">MAATNMSTYDDMGMPPPTWTNDMVKIAGCPGDRRGDLFRKAMSSSGRHVAEKKMKNIFEESLPNNMHGKKWFNEQKPKVIVVSIEIKALRRPTHILFYTLRLKHKIDKHLDIFIIMTVAAIANAASLDNVYLPSNIDPASNEPSRTYLTPTQGAPPSRTFLTPTQNYAPTPSASSHQSQILKFENDMNENGYHYAYETSDGTKVEESGRVIPGAQPDEGSLQVEGSYSYVGVDGQTYSITYTADENGYHAAGDHLPTPPPIPEAILKSLELTAGSGGQYDKKKSSYDADAGY</sequence>
<dbReference type="Pfam" id="PF00379">
    <property type="entry name" value="Chitin_bind_4"/>
    <property type="match status" value="1"/>
</dbReference>
<dbReference type="PRINTS" id="PR00947">
    <property type="entry name" value="CUTICLE"/>
</dbReference>
<keyword evidence="6" id="KW-1185">Reference proteome</keyword>
<gene>
    <name evidence="5" type="ORF">RR48_13146</name>
</gene>
<proteinExistence type="predicted"/>
<evidence type="ECO:0000256" key="3">
    <source>
        <dbReference type="PROSITE-ProRule" id="PRU00497"/>
    </source>
</evidence>
<dbReference type="InterPro" id="IPR000618">
    <property type="entry name" value="Insect_cuticle"/>
</dbReference>
<accession>A0A194QVL3</accession>
<name>A0A194QVL3_PAPMA</name>
<dbReference type="InParanoid" id="A0A194QVL3"/>
<reference evidence="5 6" key="1">
    <citation type="journal article" date="2015" name="Nat. Commun.">
        <title>Outbred genome sequencing and CRISPR/Cas9 gene editing in butterflies.</title>
        <authorList>
            <person name="Li X."/>
            <person name="Fan D."/>
            <person name="Zhang W."/>
            <person name="Liu G."/>
            <person name="Zhang L."/>
            <person name="Zhao L."/>
            <person name="Fang X."/>
            <person name="Chen L."/>
            <person name="Dong Y."/>
            <person name="Chen Y."/>
            <person name="Ding Y."/>
            <person name="Zhao R."/>
            <person name="Feng M."/>
            <person name="Zhu Y."/>
            <person name="Feng Y."/>
            <person name="Jiang X."/>
            <person name="Zhu D."/>
            <person name="Xiang H."/>
            <person name="Feng X."/>
            <person name="Li S."/>
            <person name="Wang J."/>
            <person name="Zhang G."/>
            <person name="Kronforst M.R."/>
            <person name="Wang W."/>
        </authorList>
    </citation>
    <scope>NUCLEOTIDE SEQUENCE [LARGE SCALE GENOMIC DNA]</scope>
    <source>
        <strain evidence="5">Ya'a_city_454_Pm</strain>
        <tissue evidence="5">Whole body</tissue>
    </source>
</reference>
<dbReference type="InterPro" id="IPR050468">
    <property type="entry name" value="Cuticle_Struct_Prot"/>
</dbReference>
<evidence type="ECO:0000256" key="4">
    <source>
        <dbReference type="SAM" id="MobiDB-lite"/>
    </source>
</evidence>
<dbReference type="PANTHER" id="PTHR10380">
    <property type="entry name" value="CUTICLE PROTEIN"/>
    <property type="match status" value="1"/>
</dbReference>
<evidence type="ECO:0000256" key="2">
    <source>
        <dbReference type="ARBA" id="ARBA00022729"/>
    </source>
</evidence>
<protein>
    <submittedName>
        <fullName evidence="5">Endocuticle structural glycoprotein SgAbd-2</fullName>
    </submittedName>
</protein>
<evidence type="ECO:0000313" key="6">
    <source>
        <dbReference type="Proteomes" id="UP000053240"/>
    </source>
</evidence>
<keyword evidence="2" id="KW-0732">Signal</keyword>
<evidence type="ECO:0000256" key="1">
    <source>
        <dbReference type="ARBA" id="ARBA00022460"/>
    </source>
</evidence>
<dbReference type="GO" id="GO:0062129">
    <property type="term" value="C:chitin-based extracellular matrix"/>
    <property type="evidence" value="ECO:0007669"/>
    <property type="project" value="TreeGrafter"/>
</dbReference>
<dbReference type="GO" id="GO:0008010">
    <property type="term" value="F:structural constituent of chitin-based larval cuticle"/>
    <property type="evidence" value="ECO:0007669"/>
    <property type="project" value="TreeGrafter"/>
</dbReference>
<dbReference type="InterPro" id="IPR031311">
    <property type="entry name" value="CHIT_BIND_RR_consensus"/>
</dbReference>
<dbReference type="Proteomes" id="UP000053240">
    <property type="component" value="Unassembled WGS sequence"/>
</dbReference>
<dbReference type="STRING" id="76193.A0A194QVL3"/>
<dbReference type="AlphaFoldDB" id="A0A194QVL3"/>
<dbReference type="PROSITE" id="PS51155">
    <property type="entry name" value="CHIT_BIND_RR_2"/>
    <property type="match status" value="1"/>
</dbReference>
<evidence type="ECO:0000313" key="5">
    <source>
        <dbReference type="EMBL" id="KPJ09512.1"/>
    </source>
</evidence>
<dbReference type="PANTHER" id="PTHR10380:SF173">
    <property type="entry name" value="CUTICULAR PROTEIN 47EF, ISOFORM C-RELATED"/>
    <property type="match status" value="1"/>
</dbReference>
<feature type="region of interest" description="Disordered" evidence="4">
    <location>
        <begin position="140"/>
        <end position="177"/>
    </location>
</feature>
<keyword evidence="1 3" id="KW-0193">Cuticle</keyword>
<dbReference type="PROSITE" id="PS00233">
    <property type="entry name" value="CHIT_BIND_RR_1"/>
    <property type="match status" value="1"/>
</dbReference>
<dbReference type="EMBL" id="KQ461073">
    <property type="protein sequence ID" value="KPJ09512.1"/>
    <property type="molecule type" value="Genomic_DNA"/>
</dbReference>
<organism evidence="5 6">
    <name type="scientific">Papilio machaon</name>
    <name type="common">Old World swallowtail butterfly</name>
    <dbReference type="NCBI Taxonomy" id="76193"/>
    <lineage>
        <taxon>Eukaryota</taxon>
        <taxon>Metazoa</taxon>
        <taxon>Ecdysozoa</taxon>
        <taxon>Arthropoda</taxon>
        <taxon>Hexapoda</taxon>
        <taxon>Insecta</taxon>
        <taxon>Pterygota</taxon>
        <taxon>Neoptera</taxon>
        <taxon>Endopterygota</taxon>
        <taxon>Lepidoptera</taxon>
        <taxon>Glossata</taxon>
        <taxon>Ditrysia</taxon>
        <taxon>Papilionoidea</taxon>
        <taxon>Papilionidae</taxon>
        <taxon>Papilioninae</taxon>
        <taxon>Papilio</taxon>
    </lineage>
</organism>